<accession>A0A9P0MT49</accession>
<evidence type="ECO:0000313" key="2">
    <source>
        <dbReference type="EMBL" id="CAH1404064.1"/>
    </source>
</evidence>
<proteinExistence type="predicted"/>
<dbReference type="AlphaFoldDB" id="A0A9P0MT49"/>
<evidence type="ECO:0000313" key="3">
    <source>
        <dbReference type="Proteomes" id="UP001152798"/>
    </source>
</evidence>
<protein>
    <submittedName>
        <fullName evidence="2">Uncharacterized protein</fullName>
    </submittedName>
</protein>
<gene>
    <name evidence="2" type="ORF">NEZAVI_LOCUS12536</name>
</gene>
<sequence>MDSYISLLELREHSDFYFQKKPPRKNHSGVPSKLNTKNNLVKNTPNLFHKSEDPPLDLMVNCFFNSNTEPFSKEKIKRNVQHSFFKSELNHMKPKK</sequence>
<name>A0A9P0MT49_NEZVI</name>
<evidence type="ECO:0000256" key="1">
    <source>
        <dbReference type="SAM" id="MobiDB-lite"/>
    </source>
</evidence>
<organism evidence="2 3">
    <name type="scientific">Nezara viridula</name>
    <name type="common">Southern green stink bug</name>
    <name type="synonym">Cimex viridulus</name>
    <dbReference type="NCBI Taxonomy" id="85310"/>
    <lineage>
        <taxon>Eukaryota</taxon>
        <taxon>Metazoa</taxon>
        <taxon>Ecdysozoa</taxon>
        <taxon>Arthropoda</taxon>
        <taxon>Hexapoda</taxon>
        <taxon>Insecta</taxon>
        <taxon>Pterygota</taxon>
        <taxon>Neoptera</taxon>
        <taxon>Paraneoptera</taxon>
        <taxon>Hemiptera</taxon>
        <taxon>Heteroptera</taxon>
        <taxon>Panheteroptera</taxon>
        <taxon>Pentatomomorpha</taxon>
        <taxon>Pentatomoidea</taxon>
        <taxon>Pentatomidae</taxon>
        <taxon>Pentatominae</taxon>
        <taxon>Nezara</taxon>
    </lineage>
</organism>
<dbReference type="EMBL" id="OV725081">
    <property type="protein sequence ID" value="CAH1404064.1"/>
    <property type="molecule type" value="Genomic_DNA"/>
</dbReference>
<reference evidence="2" key="1">
    <citation type="submission" date="2022-01" db="EMBL/GenBank/DDBJ databases">
        <authorList>
            <person name="King R."/>
        </authorList>
    </citation>
    <scope>NUCLEOTIDE SEQUENCE</scope>
</reference>
<dbReference type="Proteomes" id="UP001152798">
    <property type="component" value="Chromosome 5"/>
</dbReference>
<feature type="region of interest" description="Disordered" evidence="1">
    <location>
        <begin position="19"/>
        <end position="41"/>
    </location>
</feature>
<keyword evidence="3" id="KW-1185">Reference proteome</keyword>